<feature type="transmembrane region" description="Helical" evidence="5">
    <location>
        <begin position="167"/>
        <end position="193"/>
    </location>
</feature>
<proteinExistence type="predicted"/>
<dbReference type="PROSITE" id="PS50262">
    <property type="entry name" value="G_PROTEIN_RECEP_F1_2"/>
    <property type="match status" value="1"/>
</dbReference>
<keyword evidence="7" id="KW-1185">Reference proteome</keyword>
<dbReference type="Proteomes" id="UP000887565">
    <property type="component" value="Unplaced"/>
</dbReference>
<keyword evidence="3 5" id="KW-1133">Transmembrane helix</keyword>
<evidence type="ECO:0000259" key="6">
    <source>
        <dbReference type="PROSITE" id="PS50262"/>
    </source>
</evidence>
<dbReference type="GO" id="GO:0004930">
    <property type="term" value="F:G protein-coupled receptor activity"/>
    <property type="evidence" value="ECO:0007669"/>
    <property type="project" value="InterPro"/>
</dbReference>
<dbReference type="Pfam" id="PF00001">
    <property type="entry name" value="7tm_1"/>
    <property type="match status" value="1"/>
</dbReference>
<comment type="subcellular location">
    <subcellularLocation>
        <location evidence="1">Membrane</location>
    </subcellularLocation>
</comment>
<dbReference type="Gene3D" id="1.20.1070.10">
    <property type="entry name" value="Rhodopsin 7-helix transmembrane proteins"/>
    <property type="match status" value="1"/>
</dbReference>
<dbReference type="AlphaFoldDB" id="A0A915I381"/>
<feature type="transmembrane region" description="Helical" evidence="5">
    <location>
        <begin position="121"/>
        <end position="141"/>
    </location>
</feature>
<feature type="transmembrane region" description="Helical" evidence="5">
    <location>
        <begin position="227"/>
        <end position="247"/>
    </location>
</feature>
<feature type="transmembrane region" description="Helical" evidence="5">
    <location>
        <begin position="6"/>
        <end position="27"/>
    </location>
</feature>
<dbReference type="InterPro" id="IPR000276">
    <property type="entry name" value="GPCR_Rhodpsn"/>
</dbReference>
<dbReference type="GO" id="GO:0016020">
    <property type="term" value="C:membrane"/>
    <property type="evidence" value="ECO:0007669"/>
    <property type="project" value="UniProtKB-SubCell"/>
</dbReference>
<organism evidence="7 8">
    <name type="scientific">Romanomermis culicivorax</name>
    <name type="common">Nematode worm</name>
    <dbReference type="NCBI Taxonomy" id="13658"/>
    <lineage>
        <taxon>Eukaryota</taxon>
        <taxon>Metazoa</taxon>
        <taxon>Ecdysozoa</taxon>
        <taxon>Nematoda</taxon>
        <taxon>Enoplea</taxon>
        <taxon>Dorylaimia</taxon>
        <taxon>Mermithida</taxon>
        <taxon>Mermithoidea</taxon>
        <taxon>Mermithidae</taxon>
        <taxon>Romanomermis</taxon>
    </lineage>
</organism>
<dbReference type="WBParaSite" id="nRc.2.0.1.t07899-RA">
    <property type="protein sequence ID" value="nRc.2.0.1.t07899-RA"/>
    <property type="gene ID" value="nRc.2.0.1.g07899"/>
</dbReference>
<dbReference type="SUPFAM" id="SSF81321">
    <property type="entry name" value="Family A G protein-coupled receptor-like"/>
    <property type="match status" value="1"/>
</dbReference>
<sequence>MADLFIYATICIIFLILHGCILFVLFYRRKDFKSSYYTIITFLTISDLSIIAYNLYRGIRSKIISYTLETRHDILSKMIIFTNLSSGWYPSLFFNVLVALNRYVAIRYYSEYKIRMSLFRTKILILIAYLICALLISPVFLTKSDIKTCKVAILTREKLDCDIFSRIFFISNVIFTLFVLFSIISLYFAAIVYSIICIRKRKKCPNGMITAGSNTNFNYFNLREQKLLAQGVVLGLTLIVAELVFWFNSEKKKMLTAYRLFFVVYAGLQAYTVFALANCTCRASPKSSILSSSI</sequence>
<keyword evidence="4 5" id="KW-0472">Membrane</keyword>
<name>A0A915I381_ROMCU</name>
<feature type="domain" description="G-protein coupled receptors family 1 profile" evidence="6">
    <location>
        <begin position="17"/>
        <end position="195"/>
    </location>
</feature>
<evidence type="ECO:0000256" key="4">
    <source>
        <dbReference type="ARBA" id="ARBA00023136"/>
    </source>
</evidence>
<evidence type="ECO:0000256" key="5">
    <source>
        <dbReference type="SAM" id="Phobius"/>
    </source>
</evidence>
<accession>A0A915I381</accession>
<reference evidence="8" key="1">
    <citation type="submission" date="2022-11" db="UniProtKB">
        <authorList>
            <consortium name="WormBaseParasite"/>
        </authorList>
    </citation>
    <scope>IDENTIFICATION</scope>
</reference>
<feature type="transmembrane region" description="Helical" evidence="5">
    <location>
        <begin position="259"/>
        <end position="277"/>
    </location>
</feature>
<evidence type="ECO:0000313" key="7">
    <source>
        <dbReference type="Proteomes" id="UP000887565"/>
    </source>
</evidence>
<evidence type="ECO:0000256" key="1">
    <source>
        <dbReference type="ARBA" id="ARBA00004370"/>
    </source>
</evidence>
<feature type="transmembrane region" description="Helical" evidence="5">
    <location>
        <begin position="36"/>
        <end position="56"/>
    </location>
</feature>
<dbReference type="InterPro" id="IPR017452">
    <property type="entry name" value="GPCR_Rhodpsn_7TM"/>
</dbReference>
<evidence type="ECO:0000256" key="3">
    <source>
        <dbReference type="ARBA" id="ARBA00022989"/>
    </source>
</evidence>
<feature type="transmembrane region" description="Helical" evidence="5">
    <location>
        <begin position="88"/>
        <end position="109"/>
    </location>
</feature>
<evidence type="ECO:0000256" key="2">
    <source>
        <dbReference type="ARBA" id="ARBA00022692"/>
    </source>
</evidence>
<dbReference type="CDD" id="cd00637">
    <property type="entry name" value="7tm_classA_rhodopsin-like"/>
    <property type="match status" value="1"/>
</dbReference>
<protein>
    <submittedName>
        <fullName evidence="8">G-protein coupled receptors family 1 profile domain-containing protein</fullName>
    </submittedName>
</protein>
<keyword evidence="2 5" id="KW-0812">Transmembrane</keyword>
<evidence type="ECO:0000313" key="8">
    <source>
        <dbReference type="WBParaSite" id="nRc.2.0.1.t07899-RA"/>
    </source>
</evidence>